<proteinExistence type="predicted"/>
<feature type="repeat" description="TPR" evidence="1">
    <location>
        <begin position="111"/>
        <end position="144"/>
    </location>
</feature>
<comment type="caution">
    <text evidence="3">The sequence shown here is derived from an EMBL/GenBank/DDBJ whole genome shotgun (WGS) entry which is preliminary data.</text>
</comment>
<feature type="signal peptide" evidence="2">
    <location>
        <begin position="1"/>
        <end position="20"/>
    </location>
</feature>
<dbReference type="SUPFAM" id="SSF48452">
    <property type="entry name" value="TPR-like"/>
    <property type="match status" value="1"/>
</dbReference>
<organism evidence="3 4">
    <name type="scientific">Martelella lutilitoris</name>
    <dbReference type="NCBI Taxonomy" id="2583532"/>
    <lineage>
        <taxon>Bacteria</taxon>
        <taxon>Pseudomonadati</taxon>
        <taxon>Pseudomonadota</taxon>
        <taxon>Alphaproteobacteria</taxon>
        <taxon>Hyphomicrobiales</taxon>
        <taxon>Aurantimonadaceae</taxon>
        <taxon>Martelella</taxon>
    </lineage>
</organism>
<dbReference type="PROSITE" id="PS50005">
    <property type="entry name" value="TPR"/>
    <property type="match status" value="1"/>
</dbReference>
<accession>A0A5C4JY52</accession>
<dbReference type="Proteomes" id="UP000307874">
    <property type="component" value="Unassembled WGS sequence"/>
</dbReference>
<evidence type="ECO:0000313" key="4">
    <source>
        <dbReference type="Proteomes" id="UP000307874"/>
    </source>
</evidence>
<sequence length="197" mass="21314">MPVFLTLVALAPLAGQPALAQSDAGVAPVREEPTLEAPGDPLDAMYRNLARTRDPARAASFAKEIDDYLDRSPSATVSLLIEWSDAAEADGRTAAALDFLSEAIALRPGEPAAYRKRAVIHYTHGDFNRAMDDIGAALSLEPRDFGGLGLMATILDRTGRPEAALAVWRRYLDFYPADRDVGAYVDNTENDLAGRRL</sequence>
<keyword evidence="2" id="KW-0732">Signal</keyword>
<evidence type="ECO:0000256" key="1">
    <source>
        <dbReference type="PROSITE-ProRule" id="PRU00339"/>
    </source>
</evidence>
<dbReference type="SMART" id="SM00028">
    <property type="entry name" value="TPR"/>
    <property type="match status" value="3"/>
</dbReference>
<dbReference type="RefSeq" id="WP_138746573.1">
    <property type="nucleotide sequence ID" value="NZ_VCLB01000001.1"/>
</dbReference>
<protein>
    <submittedName>
        <fullName evidence="3">Uncharacterized protein</fullName>
    </submittedName>
</protein>
<dbReference type="OrthoDB" id="9815010at2"/>
<dbReference type="Gene3D" id="1.25.40.10">
    <property type="entry name" value="Tetratricopeptide repeat domain"/>
    <property type="match status" value="1"/>
</dbReference>
<reference evidence="3 4" key="1">
    <citation type="submission" date="2019-05" db="EMBL/GenBank/DDBJ databases">
        <authorList>
            <person name="Lee S.D."/>
        </authorList>
    </citation>
    <scope>NUCLEOTIDE SEQUENCE [LARGE SCALE GENOMIC DNA]</scope>
    <source>
        <strain evidence="3 4">GH2-6</strain>
    </source>
</reference>
<name>A0A5C4JY52_9HYPH</name>
<dbReference type="EMBL" id="VCLB01000001">
    <property type="protein sequence ID" value="TNB49529.1"/>
    <property type="molecule type" value="Genomic_DNA"/>
</dbReference>
<keyword evidence="1" id="KW-0802">TPR repeat</keyword>
<feature type="chain" id="PRO_5022719459" evidence="2">
    <location>
        <begin position="21"/>
        <end position="197"/>
    </location>
</feature>
<dbReference type="InterPro" id="IPR011990">
    <property type="entry name" value="TPR-like_helical_dom_sf"/>
</dbReference>
<gene>
    <name evidence="3" type="ORF">FF124_00785</name>
</gene>
<dbReference type="InterPro" id="IPR019734">
    <property type="entry name" value="TPR_rpt"/>
</dbReference>
<evidence type="ECO:0000256" key="2">
    <source>
        <dbReference type="SAM" id="SignalP"/>
    </source>
</evidence>
<keyword evidence="4" id="KW-1185">Reference proteome</keyword>
<evidence type="ECO:0000313" key="3">
    <source>
        <dbReference type="EMBL" id="TNB49529.1"/>
    </source>
</evidence>
<reference evidence="3 4" key="2">
    <citation type="submission" date="2019-06" db="EMBL/GenBank/DDBJ databases">
        <title>Martelella lutilitoris sp. nov., isolated from a tidal mudflat.</title>
        <authorList>
            <person name="Kim Y.-J."/>
        </authorList>
    </citation>
    <scope>NUCLEOTIDE SEQUENCE [LARGE SCALE GENOMIC DNA]</scope>
    <source>
        <strain evidence="3 4">GH2-6</strain>
    </source>
</reference>
<dbReference type="AlphaFoldDB" id="A0A5C4JY52"/>